<proteinExistence type="predicted"/>
<sequence length="228" mass="25814">MLVPLQMIAEGDFPSGHDSYQHIEELEGSVNDTTNKTLHVGRSAPMEAVHALVSHQKGKLIPAKHCSMNLVKEASGGKDIEEYFEEENESNVLQSINTQQAFQRVQILHRHHRLLLIALMEPFQDARHIQRYKRRLGMNYGIISDLEQKLTLHLTLENGAQILASHVYAKKIGFFFSIGDYVDFNVILGEEEKVGGLPVYPQKYDGFVECLTFSGLDDVNFSGNPFTW</sequence>
<comment type="caution">
    <text evidence="1">The sequence shown here is derived from an EMBL/GenBank/DDBJ whole genome shotgun (WGS) entry which is preliminary data.</text>
</comment>
<keyword evidence="2" id="KW-1185">Reference proteome</keyword>
<dbReference type="Proteomes" id="UP000824120">
    <property type="component" value="Chromosome 7"/>
</dbReference>
<protein>
    <submittedName>
        <fullName evidence="1">Uncharacterized protein</fullName>
    </submittedName>
</protein>
<dbReference type="OrthoDB" id="1302012at2759"/>
<evidence type="ECO:0000313" key="2">
    <source>
        <dbReference type="Proteomes" id="UP000824120"/>
    </source>
</evidence>
<reference evidence="1 2" key="1">
    <citation type="submission" date="2020-09" db="EMBL/GenBank/DDBJ databases">
        <title>De no assembly of potato wild relative species, Solanum commersonii.</title>
        <authorList>
            <person name="Cho K."/>
        </authorList>
    </citation>
    <scope>NUCLEOTIDE SEQUENCE [LARGE SCALE GENOMIC DNA]</scope>
    <source>
        <strain evidence="1">LZ3.2</strain>
        <tissue evidence="1">Leaf</tissue>
    </source>
</reference>
<name>A0A9J5Y577_SOLCO</name>
<accession>A0A9J5Y577</accession>
<evidence type="ECO:0000313" key="1">
    <source>
        <dbReference type="EMBL" id="KAG5595333.1"/>
    </source>
</evidence>
<dbReference type="AlphaFoldDB" id="A0A9J5Y577"/>
<gene>
    <name evidence="1" type="ORF">H5410_036565</name>
</gene>
<organism evidence="1 2">
    <name type="scientific">Solanum commersonii</name>
    <name type="common">Commerson's wild potato</name>
    <name type="synonym">Commerson's nightshade</name>
    <dbReference type="NCBI Taxonomy" id="4109"/>
    <lineage>
        <taxon>Eukaryota</taxon>
        <taxon>Viridiplantae</taxon>
        <taxon>Streptophyta</taxon>
        <taxon>Embryophyta</taxon>
        <taxon>Tracheophyta</taxon>
        <taxon>Spermatophyta</taxon>
        <taxon>Magnoliopsida</taxon>
        <taxon>eudicotyledons</taxon>
        <taxon>Gunneridae</taxon>
        <taxon>Pentapetalae</taxon>
        <taxon>asterids</taxon>
        <taxon>lamiids</taxon>
        <taxon>Solanales</taxon>
        <taxon>Solanaceae</taxon>
        <taxon>Solanoideae</taxon>
        <taxon>Solaneae</taxon>
        <taxon>Solanum</taxon>
    </lineage>
</organism>
<dbReference type="EMBL" id="JACXVP010000007">
    <property type="protein sequence ID" value="KAG5595333.1"/>
    <property type="molecule type" value="Genomic_DNA"/>
</dbReference>